<evidence type="ECO:0000256" key="1">
    <source>
        <dbReference type="SAM" id="MobiDB-lite"/>
    </source>
</evidence>
<feature type="domain" description="Glutaredoxin" evidence="3">
    <location>
        <begin position="85"/>
        <end position="141"/>
    </location>
</feature>
<evidence type="ECO:0000313" key="5">
    <source>
        <dbReference type="EMBL" id="QDL54422.1"/>
    </source>
</evidence>
<dbReference type="EMBL" id="CP036282">
    <property type="protein sequence ID" value="QDL54422.1"/>
    <property type="molecule type" value="Genomic_DNA"/>
</dbReference>
<evidence type="ECO:0000259" key="3">
    <source>
        <dbReference type="Pfam" id="PF00462"/>
    </source>
</evidence>
<keyword evidence="2" id="KW-0732">Signal</keyword>
<dbReference type="SUPFAM" id="SSF52833">
    <property type="entry name" value="Thioredoxin-like"/>
    <property type="match status" value="1"/>
</dbReference>
<dbReference type="Pfam" id="PF00462">
    <property type="entry name" value="Glutaredoxin"/>
    <property type="match status" value="1"/>
</dbReference>
<dbReference type="RefSeq" id="WP_142811331.1">
    <property type="nucleotide sequence ID" value="NZ_CP036282.1"/>
</dbReference>
<feature type="compositionally biased region" description="Low complexity" evidence="1">
    <location>
        <begin position="202"/>
        <end position="216"/>
    </location>
</feature>
<protein>
    <submittedName>
        <fullName evidence="5">Glutaredoxin family protein</fullName>
    </submittedName>
</protein>
<gene>
    <name evidence="5" type="ORF">EXZ61_09740</name>
</gene>
<feature type="signal peptide" evidence="2">
    <location>
        <begin position="1"/>
        <end position="28"/>
    </location>
</feature>
<reference evidence="6" key="1">
    <citation type="submission" date="2019-02" db="EMBL/GenBank/DDBJ databases">
        <title>Complete genome sequence of Rhodoferax sp. Gr-4.</title>
        <authorList>
            <person name="Jin L."/>
        </authorList>
    </citation>
    <scope>NUCLEOTIDE SEQUENCE [LARGE SCALE GENOMIC DNA]</scope>
    <source>
        <strain evidence="6">Gr-4</strain>
    </source>
</reference>
<dbReference type="KEGG" id="rhg:EXZ61_09740"/>
<dbReference type="InterPro" id="IPR025392">
    <property type="entry name" value="DUF4124"/>
</dbReference>
<evidence type="ECO:0000259" key="4">
    <source>
        <dbReference type="Pfam" id="PF13511"/>
    </source>
</evidence>
<proteinExistence type="predicted"/>
<reference evidence="6" key="2">
    <citation type="journal article" date="2020" name="Int. J. Syst. Evol. Microbiol.">
        <title>Genomic insights into a novel species Rhodoferax aquaticus sp. nov., isolated from freshwater.</title>
        <authorList>
            <person name="Li T."/>
            <person name="Zhuo Y."/>
            <person name="Jin C.Z."/>
            <person name="Wu X."/>
            <person name="Ko S.R."/>
            <person name="Jin F.J."/>
            <person name="Ahn C.Y."/>
            <person name="Oh H.M."/>
            <person name="Lee H.G."/>
            <person name="Jin L."/>
        </authorList>
    </citation>
    <scope>NUCLEOTIDE SEQUENCE [LARGE SCALE GENOMIC DNA]</scope>
    <source>
        <strain evidence="6">Gr-4</strain>
    </source>
</reference>
<dbReference type="Proteomes" id="UP000317365">
    <property type="component" value="Chromosome"/>
</dbReference>
<dbReference type="AlphaFoldDB" id="A0A515EP26"/>
<dbReference type="PROSITE" id="PS51354">
    <property type="entry name" value="GLUTAREDOXIN_2"/>
    <property type="match status" value="1"/>
</dbReference>
<feature type="chain" id="PRO_5022003691" evidence="2">
    <location>
        <begin position="29"/>
        <end position="216"/>
    </location>
</feature>
<dbReference type="Pfam" id="PF13511">
    <property type="entry name" value="DUF4124"/>
    <property type="match status" value="1"/>
</dbReference>
<dbReference type="Gene3D" id="3.40.30.10">
    <property type="entry name" value="Glutaredoxin"/>
    <property type="match status" value="1"/>
</dbReference>
<feature type="region of interest" description="Disordered" evidence="1">
    <location>
        <begin position="190"/>
        <end position="216"/>
    </location>
</feature>
<dbReference type="InterPro" id="IPR002109">
    <property type="entry name" value="Glutaredoxin"/>
</dbReference>
<dbReference type="InterPro" id="IPR036249">
    <property type="entry name" value="Thioredoxin-like_sf"/>
</dbReference>
<name>A0A515EP26_9BURK</name>
<keyword evidence="6" id="KW-1185">Reference proteome</keyword>
<dbReference type="CDD" id="cd02976">
    <property type="entry name" value="NrdH"/>
    <property type="match status" value="1"/>
</dbReference>
<organism evidence="5 6">
    <name type="scientific">Rhodoferax aquaticus</name>
    <dbReference type="NCBI Taxonomy" id="2527691"/>
    <lineage>
        <taxon>Bacteria</taxon>
        <taxon>Pseudomonadati</taxon>
        <taxon>Pseudomonadota</taxon>
        <taxon>Betaproteobacteria</taxon>
        <taxon>Burkholderiales</taxon>
        <taxon>Comamonadaceae</taxon>
        <taxon>Rhodoferax</taxon>
    </lineage>
</organism>
<evidence type="ECO:0000313" key="6">
    <source>
        <dbReference type="Proteomes" id="UP000317365"/>
    </source>
</evidence>
<accession>A0A515EP26</accession>
<sequence length="216" mass="22634">MTVQLFKAKPALWLASALVLGFAVTASAQTVYRIVGPDGKVSFSDKPPANPEQGKIAATGIGAAGAASASNLPFELRQVVSKFPVTLYSSAKCGPCDSGRSMLTNRGIPFTEKTVNTNEDSEALQRLTGDTSLPVLTIGSQRLKGMSDAEWNQYLDAAGYPKSSQLPLGYRYAAATPLVQIAKPAPVAPKEKAPEPKVDLTAPPAFNPANPAGITF</sequence>
<feature type="domain" description="DUF4124" evidence="4">
    <location>
        <begin position="20"/>
        <end position="69"/>
    </location>
</feature>
<evidence type="ECO:0000256" key="2">
    <source>
        <dbReference type="SAM" id="SignalP"/>
    </source>
</evidence>